<proteinExistence type="predicted"/>
<organism evidence="2 3">
    <name type="scientific">Cirrhinus mrigala</name>
    <name type="common">Mrigala</name>
    <dbReference type="NCBI Taxonomy" id="683832"/>
    <lineage>
        <taxon>Eukaryota</taxon>
        <taxon>Metazoa</taxon>
        <taxon>Chordata</taxon>
        <taxon>Craniata</taxon>
        <taxon>Vertebrata</taxon>
        <taxon>Euteleostomi</taxon>
        <taxon>Actinopterygii</taxon>
        <taxon>Neopterygii</taxon>
        <taxon>Teleostei</taxon>
        <taxon>Ostariophysi</taxon>
        <taxon>Cypriniformes</taxon>
        <taxon>Cyprinidae</taxon>
        <taxon>Labeoninae</taxon>
        <taxon>Labeonini</taxon>
        <taxon>Cirrhinus</taxon>
    </lineage>
</organism>
<sequence length="64" mass="6968">MCSSSSCSLNSENPYATIRDPPSLACKHTESSYVEMKSPAHRDLTFCSSTSTTLTTASRNVYDV</sequence>
<accession>A0ABD0P1X6</accession>
<gene>
    <name evidence="2" type="ORF">M9458_036227</name>
</gene>
<comment type="caution">
    <text evidence="2">The sequence shown here is derived from an EMBL/GenBank/DDBJ whole genome shotgun (WGS) entry which is preliminary data.</text>
</comment>
<dbReference type="EMBL" id="JAMKFB020000018">
    <property type="protein sequence ID" value="KAL0168005.1"/>
    <property type="molecule type" value="Genomic_DNA"/>
</dbReference>
<evidence type="ECO:0000313" key="2">
    <source>
        <dbReference type="EMBL" id="KAL0168005.1"/>
    </source>
</evidence>
<name>A0ABD0P1X6_CIRMR</name>
<evidence type="ECO:0000313" key="3">
    <source>
        <dbReference type="Proteomes" id="UP001529510"/>
    </source>
</evidence>
<reference evidence="2 3" key="1">
    <citation type="submission" date="2024-05" db="EMBL/GenBank/DDBJ databases">
        <title>Genome sequencing and assembly of Indian major carp, Cirrhinus mrigala (Hamilton, 1822).</title>
        <authorList>
            <person name="Mohindra V."/>
            <person name="Chowdhury L.M."/>
            <person name="Lal K."/>
            <person name="Jena J.K."/>
        </authorList>
    </citation>
    <scope>NUCLEOTIDE SEQUENCE [LARGE SCALE GENOMIC DNA]</scope>
    <source>
        <strain evidence="2">CM1030</strain>
        <tissue evidence="2">Blood</tissue>
    </source>
</reference>
<protein>
    <submittedName>
        <fullName evidence="2">Uncharacterized protein</fullName>
    </submittedName>
</protein>
<dbReference type="Proteomes" id="UP001529510">
    <property type="component" value="Unassembled WGS sequence"/>
</dbReference>
<feature type="non-terminal residue" evidence="2">
    <location>
        <position position="64"/>
    </location>
</feature>
<keyword evidence="3" id="KW-1185">Reference proteome</keyword>
<dbReference type="AlphaFoldDB" id="A0ABD0P1X6"/>
<evidence type="ECO:0000256" key="1">
    <source>
        <dbReference type="SAM" id="MobiDB-lite"/>
    </source>
</evidence>
<feature type="region of interest" description="Disordered" evidence="1">
    <location>
        <begin position="1"/>
        <end position="20"/>
    </location>
</feature>